<dbReference type="SMART" id="SM00387">
    <property type="entry name" value="HATPase_c"/>
    <property type="match status" value="1"/>
</dbReference>
<evidence type="ECO:0000256" key="4">
    <source>
        <dbReference type="ARBA" id="ARBA00022475"/>
    </source>
</evidence>
<dbReference type="FunFam" id="3.30.565.10:FF:000006">
    <property type="entry name" value="Sensor histidine kinase WalK"/>
    <property type="match status" value="1"/>
</dbReference>
<gene>
    <name evidence="13" type="primary">rstB</name>
    <name evidence="13" type="ORF">NCTC11647_03679</name>
</gene>
<organism evidence="13 14">
    <name type="scientific">Photobacterium damselae</name>
    <dbReference type="NCBI Taxonomy" id="38293"/>
    <lineage>
        <taxon>Bacteria</taxon>
        <taxon>Pseudomonadati</taxon>
        <taxon>Pseudomonadota</taxon>
        <taxon>Gammaproteobacteria</taxon>
        <taxon>Vibrionales</taxon>
        <taxon>Vibrionaceae</taxon>
        <taxon>Photobacterium</taxon>
    </lineage>
</organism>
<dbReference type="Gene3D" id="1.10.287.130">
    <property type="match status" value="1"/>
</dbReference>
<dbReference type="InterPro" id="IPR003661">
    <property type="entry name" value="HisK_dim/P_dom"/>
</dbReference>
<feature type="domain" description="Histidine kinase" evidence="11">
    <location>
        <begin position="220"/>
        <end position="433"/>
    </location>
</feature>
<sequence length="446" mass="51605">MMRRLYIESFIGLIVLFGLSLYCYEVIIYRWNTDYDYVLEDYEAEALHDLVDNIYHNEGSKAAYLAIEKYATKTRQTLTVHTKDALPEDVKSFFFTTAPQSYTYHDDDRILWFRLTLSSDFYSLKPNFDTPLRRAIDFDDNMVWVFFMGGFALYSILFIWYLSRRVRLLEKTTLAFAHGEFAARARTESRFRVGTLNQSFNYMADKISNLLISNKALTNAIAHELRTPIFRIQWQAELLADSVKDKEIQQKIESIVEDTEEMESMVNELLYYAKVEQPDTELYCQDIVFNQYLNDMLQNWEKTAQSKITLKTPFKQNIVSSIDTQLFKHVLNNLVSNASRYSRKHILVTLSQERDSVFITVEDDGPGIPNEHWPYLFDPFYSADPARNKAQSGFGLGLAIAKQIVARHKGQITIGDSALLGGAKFTVILPITCQCDPILDRPNISK</sequence>
<dbReference type="InterPro" id="IPR003660">
    <property type="entry name" value="HAMP_dom"/>
</dbReference>
<dbReference type="PROSITE" id="PS50885">
    <property type="entry name" value="HAMP"/>
    <property type="match status" value="1"/>
</dbReference>
<dbReference type="CDD" id="cd00075">
    <property type="entry name" value="HATPase"/>
    <property type="match status" value="1"/>
</dbReference>
<dbReference type="PROSITE" id="PS50109">
    <property type="entry name" value="HIS_KIN"/>
    <property type="match status" value="1"/>
</dbReference>
<dbReference type="InterPro" id="IPR004358">
    <property type="entry name" value="Sig_transdc_His_kin-like_C"/>
</dbReference>
<dbReference type="InterPro" id="IPR036890">
    <property type="entry name" value="HATPase_C_sf"/>
</dbReference>
<dbReference type="Pfam" id="PF02518">
    <property type="entry name" value="HATPase_c"/>
    <property type="match status" value="1"/>
</dbReference>
<evidence type="ECO:0000256" key="6">
    <source>
        <dbReference type="ARBA" id="ARBA00022679"/>
    </source>
</evidence>
<dbReference type="Proteomes" id="UP000251647">
    <property type="component" value="Unassembled WGS sequence"/>
</dbReference>
<evidence type="ECO:0000256" key="5">
    <source>
        <dbReference type="ARBA" id="ARBA00022553"/>
    </source>
</evidence>
<dbReference type="GO" id="GO:0005524">
    <property type="term" value="F:ATP binding"/>
    <property type="evidence" value="ECO:0007669"/>
    <property type="project" value="UniProtKB-KW"/>
</dbReference>
<evidence type="ECO:0000313" key="14">
    <source>
        <dbReference type="Proteomes" id="UP000251647"/>
    </source>
</evidence>
<dbReference type="SMART" id="SM00304">
    <property type="entry name" value="HAMP"/>
    <property type="match status" value="1"/>
</dbReference>
<feature type="transmembrane region" description="Helical" evidence="10">
    <location>
        <begin position="142"/>
        <end position="162"/>
    </location>
</feature>
<dbReference type="InterPro" id="IPR036097">
    <property type="entry name" value="HisK_dim/P_sf"/>
</dbReference>
<reference evidence="13 14" key="1">
    <citation type="submission" date="2018-06" db="EMBL/GenBank/DDBJ databases">
        <authorList>
            <consortium name="Pathogen Informatics"/>
            <person name="Doyle S."/>
        </authorList>
    </citation>
    <scope>NUCLEOTIDE SEQUENCE [LARGE SCALE GENOMIC DNA]</scope>
    <source>
        <strain evidence="13 14">NCTC11647</strain>
    </source>
</reference>
<evidence type="ECO:0000256" key="9">
    <source>
        <dbReference type="ARBA" id="ARBA00022840"/>
    </source>
</evidence>
<dbReference type="PANTHER" id="PTHR44936:SF10">
    <property type="entry name" value="SENSOR PROTEIN RSTB"/>
    <property type="match status" value="1"/>
</dbReference>
<dbReference type="Gene3D" id="3.30.565.10">
    <property type="entry name" value="Histidine kinase-like ATPase, C-terminal domain"/>
    <property type="match status" value="1"/>
</dbReference>
<dbReference type="Pfam" id="PF00672">
    <property type="entry name" value="HAMP"/>
    <property type="match status" value="1"/>
</dbReference>
<dbReference type="SUPFAM" id="SSF55874">
    <property type="entry name" value="ATPase domain of HSP90 chaperone/DNA topoisomerase II/histidine kinase"/>
    <property type="match status" value="1"/>
</dbReference>
<dbReference type="InterPro" id="IPR050980">
    <property type="entry name" value="2C_sensor_his_kinase"/>
</dbReference>
<dbReference type="CDD" id="cd06225">
    <property type="entry name" value="HAMP"/>
    <property type="match status" value="1"/>
</dbReference>
<dbReference type="SMART" id="SM00388">
    <property type="entry name" value="HisKA"/>
    <property type="match status" value="1"/>
</dbReference>
<comment type="subcellular location">
    <subcellularLocation>
        <location evidence="2">Cell membrane</location>
        <topology evidence="2">Multi-pass membrane protein</topology>
    </subcellularLocation>
</comment>
<dbReference type="InterPro" id="IPR005467">
    <property type="entry name" value="His_kinase_dom"/>
</dbReference>
<dbReference type="PANTHER" id="PTHR44936">
    <property type="entry name" value="SENSOR PROTEIN CREC"/>
    <property type="match status" value="1"/>
</dbReference>
<dbReference type="PRINTS" id="PR00344">
    <property type="entry name" value="BCTRLSENSOR"/>
</dbReference>
<keyword evidence="10" id="KW-0472">Membrane</keyword>
<dbReference type="InterPro" id="IPR003594">
    <property type="entry name" value="HATPase_dom"/>
</dbReference>
<dbReference type="EC" id="2.7.13.3" evidence="3"/>
<keyword evidence="9" id="KW-0067">ATP-binding</keyword>
<keyword evidence="8" id="KW-0418">Kinase</keyword>
<evidence type="ECO:0000256" key="3">
    <source>
        <dbReference type="ARBA" id="ARBA00012438"/>
    </source>
</evidence>
<keyword evidence="6 13" id="KW-0808">Transferase</keyword>
<name>A0A2X1XQ53_PHODM</name>
<dbReference type="SUPFAM" id="SSF47384">
    <property type="entry name" value="Homodimeric domain of signal transducing histidine kinase"/>
    <property type="match status" value="1"/>
</dbReference>
<evidence type="ECO:0000256" key="10">
    <source>
        <dbReference type="SAM" id="Phobius"/>
    </source>
</evidence>
<keyword evidence="4" id="KW-1003">Cell membrane</keyword>
<dbReference type="CDD" id="cd00082">
    <property type="entry name" value="HisKA"/>
    <property type="match status" value="1"/>
</dbReference>
<keyword evidence="7" id="KW-0547">Nucleotide-binding</keyword>
<dbReference type="Gene3D" id="6.10.340.10">
    <property type="match status" value="1"/>
</dbReference>
<feature type="domain" description="HAMP" evidence="12">
    <location>
        <begin position="160"/>
        <end position="212"/>
    </location>
</feature>
<keyword evidence="10" id="KW-0812">Transmembrane</keyword>
<proteinExistence type="predicted"/>
<evidence type="ECO:0000313" key="13">
    <source>
        <dbReference type="EMBL" id="SPY44729.1"/>
    </source>
</evidence>
<evidence type="ECO:0000256" key="2">
    <source>
        <dbReference type="ARBA" id="ARBA00004651"/>
    </source>
</evidence>
<dbReference type="Pfam" id="PF00512">
    <property type="entry name" value="HisKA"/>
    <property type="match status" value="1"/>
</dbReference>
<keyword evidence="5" id="KW-0597">Phosphoprotein</keyword>
<dbReference type="GO" id="GO:0005886">
    <property type="term" value="C:plasma membrane"/>
    <property type="evidence" value="ECO:0007669"/>
    <property type="project" value="UniProtKB-SubCell"/>
</dbReference>
<feature type="transmembrane region" description="Helical" evidence="10">
    <location>
        <begin position="12"/>
        <end position="31"/>
    </location>
</feature>
<evidence type="ECO:0000259" key="12">
    <source>
        <dbReference type="PROSITE" id="PS50885"/>
    </source>
</evidence>
<evidence type="ECO:0000256" key="7">
    <source>
        <dbReference type="ARBA" id="ARBA00022741"/>
    </source>
</evidence>
<protein>
    <recommendedName>
        <fullName evidence="3">histidine kinase</fullName>
        <ecNumber evidence="3">2.7.13.3</ecNumber>
    </recommendedName>
</protein>
<dbReference type="GO" id="GO:0000155">
    <property type="term" value="F:phosphorelay sensor kinase activity"/>
    <property type="evidence" value="ECO:0007669"/>
    <property type="project" value="InterPro"/>
</dbReference>
<evidence type="ECO:0000256" key="8">
    <source>
        <dbReference type="ARBA" id="ARBA00022777"/>
    </source>
</evidence>
<dbReference type="AlphaFoldDB" id="A0A2X1XQ53"/>
<accession>A0A2X1XQ53</accession>
<dbReference type="EMBL" id="UATL01000005">
    <property type="protein sequence ID" value="SPY44729.1"/>
    <property type="molecule type" value="Genomic_DNA"/>
</dbReference>
<evidence type="ECO:0000256" key="1">
    <source>
        <dbReference type="ARBA" id="ARBA00000085"/>
    </source>
</evidence>
<comment type="catalytic activity">
    <reaction evidence="1">
        <text>ATP + protein L-histidine = ADP + protein N-phospho-L-histidine.</text>
        <dbReference type="EC" id="2.7.13.3"/>
    </reaction>
</comment>
<keyword evidence="10" id="KW-1133">Transmembrane helix</keyword>
<evidence type="ECO:0000259" key="11">
    <source>
        <dbReference type="PROSITE" id="PS50109"/>
    </source>
</evidence>